<dbReference type="PANTHER" id="PTHR43771:SF1">
    <property type="entry name" value="PHOSPHOMANNOMUTASE"/>
    <property type="match status" value="1"/>
</dbReference>
<dbReference type="Gene3D" id="3.40.120.10">
    <property type="entry name" value="Alpha-D-Glucose-1,6-Bisphosphate, subunit A, domain 3"/>
    <property type="match status" value="1"/>
</dbReference>
<reference evidence="8" key="1">
    <citation type="journal article" date="2014" name="Genome Biol. Evol.">
        <title>Pangenome evidence for extensive interdomain horizontal transfer affecting lineage core and shell genes in uncultured planktonic thaumarchaeota and euryarchaeota.</title>
        <authorList>
            <person name="Deschamps P."/>
            <person name="Zivanovic Y."/>
            <person name="Moreira D."/>
            <person name="Rodriguez-Valera F."/>
            <person name="Lopez-Garcia P."/>
        </authorList>
    </citation>
    <scope>NUCLEOTIDE SEQUENCE</scope>
</reference>
<name>A0A075G560_9ARCH</name>
<evidence type="ECO:0000313" key="8">
    <source>
        <dbReference type="EMBL" id="AIE96951.1"/>
    </source>
</evidence>
<gene>
    <name evidence="8" type="primary">pmm-pgm</name>
</gene>
<accession>A0A075G560</accession>
<dbReference type="Pfam" id="PF02878">
    <property type="entry name" value="PGM_PMM_I"/>
    <property type="match status" value="1"/>
</dbReference>
<protein>
    <submittedName>
        <fullName evidence="8">Phosphoglucosamine mutase (Pmm-pgm)</fullName>
        <ecNumber evidence="8">5.4.2.2</ecNumber>
    </submittedName>
</protein>
<dbReference type="GO" id="GO:0000287">
    <property type="term" value="F:magnesium ion binding"/>
    <property type="evidence" value="ECO:0007669"/>
    <property type="project" value="InterPro"/>
</dbReference>
<feature type="domain" description="Alpha-D-phosphohexomutase alpha/beta/alpha" evidence="7">
    <location>
        <begin position="3"/>
        <end position="124"/>
    </location>
</feature>
<dbReference type="AlphaFoldDB" id="A0A075G560"/>
<comment type="cofactor">
    <cofactor evidence="1">
        <name>Mg(2+)</name>
        <dbReference type="ChEBI" id="CHEBI:18420"/>
    </cofactor>
</comment>
<keyword evidence="5" id="KW-0460">Magnesium</keyword>
<keyword evidence="6 8" id="KW-0413">Isomerase</keyword>
<dbReference type="InterPro" id="IPR005844">
    <property type="entry name" value="A-D-PHexomutase_a/b/a-I"/>
</dbReference>
<dbReference type="SUPFAM" id="SSF53738">
    <property type="entry name" value="Phosphoglucomutase, first 3 domains"/>
    <property type="match status" value="1"/>
</dbReference>
<dbReference type="GO" id="GO:0005975">
    <property type="term" value="P:carbohydrate metabolic process"/>
    <property type="evidence" value="ECO:0007669"/>
    <property type="project" value="InterPro"/>
</dbReference>
<evidence type="ECO:0000256" key="3">
    <source>
        <dbReference type="ARBA" id="ARBA00022553"/>
    </source>
</evidence>
<evidence type="ECO:0000259" key="7">
    <source>
        <dbReference type="Pfam" id="PF02878"/>
    </source>
</evidence>
<evidence type="ECO:0000256" key="2">
    <source>
        <dbReference type="ARBA" id="ARBA00010231"/>
    </source>
</evidence>
<dbReference type="EC" id="5.4.2.2" evidence="8"/>
<dbReference type="PROSITE" id="PS00710">
    <property type="entry name" value="PGM_PMM"/>
    <property type="match status" value="1"/>
</dbReference>
<sequence length="154" mass="17008">MGKLFGTNGVRGIFGNDFNLEFINDLVISIANHFGSGKILVGFDGRHSSCTIEKIVSSALNYSGLDCHLAGLVPTPCLEFATKNFGYDGGIMITASHNPPEYNGIKIVSCDGVEISRDDEKKLRIFILIKIGRNHQDLVLQKMRIEQLNHILMQ</sequence>
<evidence type="ECO:0000256" key="6">
    <source>
        <dbReference type="ARBA" id="ARBA00023235"/>
    </source>
</evidence>
<dbReference type="EMBL" id="KF900493">
    <property type="protein sequence ID" value="AIE96951.1"/>
    <property type="molecule type" value="Genomic_DNA"/>
</dbReference>
<dbReference type="PANTHER" id="PTHR43771">
    <property type="entry name" value="PHOSPHOMANNOMUTASE"/>
    <property type="match status" value="1"/>
</dbReference>
<evidence type="ECO:0000256" key="4">
    <source>
        <dbReference type="ARBA" id="ARBA00022723"/>
    </source>
</evidence>
<proteinExistence type="inferred from homology"/>
<keyword evidence="4" id="KW-0479">Metal-binding</keyword>
<dbReference type="InterPro" id="IPR016066">
    <property type="entry name" value="A-D-PHexomutase_CS"/>
</dbReference>
<comment type="similarity">
    <text evidence="2">Belongs to the phosphohexose mutase family.</text>
</comment>
<evidence type="ECO:0000256" key="5">
    <source>
        <dbReference type="ARBA" id="ARBA00022842"/>
    </source>
</evidence>
<organism evidence="8">
    <name type="scientific">uncultured marine thaumarchaeote AD1000_88_E07</name>
    <dbReference type="NCBI Taxonomy" id="1455946"/>
    <lineage>
        <taxon>Archaea</taxon>
        <taxon>Nitrososphaerota</taxon>
        <taxon>environmental samples</taxon>
    </lineage>
</organism>
<dbReference type="GO" id="GO:0004614">
    <property type="term" value="F:phosphoglucomutase activity"/>
    <property type="evidence" value="ECO:0007669"/>
    <property type="project" value="UniProtKB-EC"/>
</dbReference>
<evidence type="ECO:0000256" key="1">
    <source>
        <dbReference type="ARBA" id="ARBA00001946"/>
    </source>
</evidence>
<keyword evidence="3" id="KW-0597">Phosphoprotein</keyword>
<dbReference type="InterPro" id="IPR016055">
    <property type="entry name" value="A-D-PHexomutase_a/b/a-I/II/III"/>
</dbReference>